<sequence length="154" mass="16631">MNKVKNEYGKTSAHNMAKREPAVAPLEHICGRRPQYRVITDVQNEVSGRVAAARRARPAQTRPKSPGGRKHPPVKTKESEGHAPSLFLPPSPFGSTAALRWQPRASGPRTASPVENCGISHPTPTLKQIPSPLCAQITHTPSAFSSAENAGRDF</sequence>
<comment type="caution">
    <text evidence="2">The sequence shown here is derived from an EMBL/GenBank/DDBJ whole genome shotgun (WGS) entry which is preliminary data.</text>
</comment>
<dbReference type="VEuPathDB" id="TriTrypDB:TEOVI_000731800"/>
<dbReference type="AlphaFoldDB" id="A0A1G4IL63"/>
<organism evidence="2 3">
    <name type="scientific">Trypanosoma equiperdum</name>
    <dbReference type="NCBI Taxonomy" id="5694"/>
    <lineage>
        <taxon>Eukaryota</taxon>
        <taxon>Discoba</taxon>
        <taxon>Euglenozoa</taxon>
        <taxon>Kinetoplastea</taxon>
        <taxon>Metakinetoplastina</taxon>
        <taxon>Trypanosomatida</taxon>
        <taxon>Trypanosomatidae</taxon>
        <taxon>Trypanosoma</taxon>
    </lineage>
</organism>
<evidence type="ECO:0000256" key="1">
    <source>
        <dbReference type="SAM" id="MobiDB-lite"/>
    </source>
</evidence>
<proteinExistence type="predicted"/>
<keyword evidence="3" id="KW-1185">Reference proteome</keyword>
<protein>
    <submittedName>
        <fullName evidence="2">Uncharacterized protein</fullName>
    </submittedName>
</protein>
<reference evidence="2" key="1">
    <citation type="submission" date="2016-09" db="EMBL/GenBank/DDBJ databases">
        <authorList>
            <person name="Hebert L."/>
            <person name="Moumen B."/>
        </authorList>
    </citation>
    <scope>NUCLEOTIDE SEQUENCE [LARGE SCALE GENOMIC DNA]</scope>
    <source>
        <strain evidence="2">OVI</strain>
    </source>
</reference>
<evidence type="ECO:0000313" key="3">
    <source>
        <dbReference type="Proteomes" id="UP000195570"/>
    </source>
</evidence>
<dbReference type="EMBL" id="CZPT02002006">
    <property type="protein sequence ID" value="SCU73169.1"/>
    <property type="molecule type" value="Genomic_DNA"/>
</dbReference>
<dbReference type="GeneID" id="92381252"/>
<gene>
    <name evidence="2" type="ORF">TEOVI_000731800</name>
</gene>
<accession>A0A1G4IL63</accession>
<name>A0A1G4IL63_TRYEQ</name>
<dbReference type="RefSeq" id="XP_067083568.1">
    <property type="nucleotide sequence ID" value="XM_067227467.1"/>
</dbReference>
<dbReference type="Proteomes" id="UP000195570">
    <property type="component" value="Unassembled WGS sequence"/>
</dbReference>
<feature type="region of interest" description="Disordered" evidence="1">
    <location>
        <begin position="48"/>
        <end position="125"/>
    </location>
</feature>
<evidence type="ECO:0000313" key="2">
    <source>
        <dbReference type="EMBL" id="SCU73169.1"/>
    </source>
</evidence>
<feature type="region of interest" description="Disordered" evidence="1">
    <location>
        <begin position="1"/>
        <end position="20"/>
    </location>
</feature>